<dbReference type="OrthoDB" id="5288620at2"/>
<dbReference type="RefSeq" id="WP_079601929.1">
    <property type="nucleotide sequence ID" value="NZ_LT670817.1"/>
</dbReference>
<gene>
    <name evidence="1" type="ORF">SAMN05443248_2992</name>
</gene>
<dbReference type="Proteomes" id="UP000189796">
    <property type="component" value="Chromosome I"/>
</dbReference>
<evidence type="ECO:0000313" key="1">
    <source>
        <dbReference type="EMBL" id="SHG88764.1"/>
    </source>
</evidence>
<dbReference type="EMBL" id="LT670817">
    <property type="protein sequence ID" value="SHG88764.1"/>
    <property type="molecule type" value="Genomic_DNA"/>
</dbReference>
<dbReference type="AlphaFoldDB" id="A0A1M5NGS4"/>
<evidence type="ECO:0000313" key="2">
    <source>
        <dbReference type="Proteomes" id="UP000189796"/>
    </source>
</evidence>
<name>A0A1M5NGS4_9BRAD</name>
<proteinExistence type="predicted"/>
<sequence length="111" mass="12068">MSRPTVSFTTKLGTTRAGERTRIWIEGKRLVDHGFTVGTRFTRMWHKGVLTIIVCSETMFAKHGVSERGTVSGKGEKPIIDITGAKVAATFTGTHVEVSYSKGTIVIADKA</sequence>
<accession>A0A1M5NGS4</accession>
<organism evidence="1 2">
    <name type="scientific">Bradyrhizobium erythrophlei</name>
    <dbReference type="NCBI Taxonomy" id="1437360"/>
    <lineage>
        <taxon>Bacteria</taxon>
        <taxon>Pseudomonadati</taxon>
        <taxon>Pseudomonadota</taxon>
        <taxon>Alphaproteobacteria</taxon>
        <taxon>Hyphomicrobiales</taxon>
        <taxon>Nitrobacteraceae</taxon>
        <taxon>Bradyrhizobium</taxon>
    </lineage>
</organism>
<protein>
    <submittedName>
        <fullName evidence="1">Uncharacterized protein</fullName>
    </submittedName>
</protein>
<reference evidence="1 2" key="1">
    <citation type="submission" date="2016-11" db="EMBL/GenBank/DDBJ databases">
        <authorList>
            <person name="Jaros S."/>
            <person name="Januszkiewicz K."/>
            <person name="Wedrychowicz H."/>
        </authorList>
    </citation>
    <scope>NUCLEOTIDE SEQUENCE [LARGE SCALE GENOMIC DNA]</scope>
    <source>
        <strain evidence="1 2">GAS138</strain>
    </source>
</reference>